<proteinExistence type="predicted"/>
<feature type="signal peptide" evidence="1">
    <location>
        <begin position="1"/>
        <end position="20"/>
    </location>
</feature>
<reference evidence="2 3" key="1">
    <citation type="submission" date="2018-06" db="EMBL/GenBank/DDBJ databases">
        <title>Genomic Encyclopedia of Archaeal and Bacterial Type Strains, Phase II (KMG-II): from individual species to whole genera.</title>
        <authorList>
            <person name="Goeker M."/>
        </authorList>
    </citation>
    <scope>NUCLEOTIDE SEQUENCE [LARGE SCALE GENOMIC DNA]</scope>
    <source>
        <strain evidence="2 3">DSM 6779</strain>
    </source>
</reference>
<evidence type="ECO:0000256" key="1">
    <source>
        <dbReference type="SAM" id="SignalP"/>
    </source>
</evidence>
<name>A0A2W7NHF8_9BACT</name>
<keyword evidence="1" id="KW-0732">Signal</keyword>
<organism evidence="2 3">
    <name type="scientific">Breznakibacter xylanolyticus</name>
    <dbReference type="NCBI Taxonomy" id="990"/>
    <lineage>
        <taxon>Bacteria</taxon>
        <taxon>Pseudomonadati</taxon>
        <taxon>Bacteroidota</taxon>
        <taxon>Bacteroidia</taxon>
        <taxon>Marinilabiliales</taxon>
        <taxon>Marinilabiliaceae</taxon>
        <taxon>Breznakibacter</taxon>
    </lineage>
</organism>
<dbReference type="RefSeq" id="WP_111445845.1">
    <property type="nucleotide sequence ID" value="NZ_QKZK01000014.1"/>
</dbReference>
<comment type="caution">
    <text evidence="2">The sequence shown here is derived from an EMBL/GenBank/DDBJ whole genome shotgun (WGS) entry which is preliminary data.</text>
</comment>
<dbReference type="AlphaFoldDB" id="A0A2W7NHF8"/>
<dbReference type="OrthoDB" id="9773411at2"/>
<protein>
    <submittedName>
        <fullName evidence="2">Uncharacterized protein</fullName>
    </submittedName>
</protein>
<feature type="chain" id="PRO_5015862773" evidence="1">
    <location>
        <begin position="21"/>
        <end position="325"/>
    </location>
</feature>
<evidence type="ECO:0000313" key="2">
    <source>
        <dbReference type="EMBL" id="PZX16114.1"/>
    </source>
</evidence>
<sequence>MVRLSILLTALMLLSGLHMTAQPVPGRDENIPFLVTFGSKSETAWGDDDFCQIIFFSIPKEVSTPVYLRVFDADVSGLNDEQKGDWNSKMFYGIYGGKGACSNEDAQKSNMKGKYDSGTLLATKTFGVDAATDNKWYTFGPFNPSEGELLPEFGGNVFKFICEGTSGDDGNMYRLFLSSSPTSNVAVEGAFAFYFKYKFRLHDNNQEVSHIYPYIDKRVVAIKQANFDWDNDGVIRIVSVAKNGESMAVSGDNVWAESRHTVSEAEKNTSFDIQMIKNKKTVIRNNNVVMYLQNQFGELMPFYSVPIGGIPKYKYSIGVKPKTSK</sequence>
<accession>A0A2W7NHF8</accession>
<dbReference type="EMBL" id="QKZK01000014">
    <property type="protein sequence ID" value="PZX16114.1"/>
    <property type="molecule type" value="Genomic_DNA"/>
</dbReference>
<evidence type="ECO:0000313" key="3">
    <source>
        <dbReference type="Proteomes" id="UP000249239"/>
    </source>
</evidence>
<gene>
    <name evidence="2" type="ORF">LX69_01989</name>
</gene>
<keyword evidence="3" id="KW-1185">Reference proteome</keyword>
<dbReference type="Proteomes" id="UP000249239">
    <property type="component" value="Unassembled WGS sequence"/>
</dbReference>